<feature type="region of interest" description="Disordered" evidence="1">
    <location>
        <begin position="30"/>
        <end position="91"/>
    </location>
</feature>
<evidence type="ECO:0000313" key="3">
    <source>
        <dbReference type="Proteomes" id="UP000297716"/>
    </source>
</evidence>
<dbReference type="Proteomes" id="UP000297716">
    <property type="component" value="Unassembled WGS sequence"/>
</dbReference>
<sequence>MKYISQFSNRLTQAFKRIEELEKENIKLRKENVTLRTLKPRPSKTGSMKSPSPKGNHHYAQPTASSRNKVKSKPQEAENPNPKSPTFTGRDGATYIYKDCVPIMITPEDDYGWPSSPRYMHSTCSSSEREAKGWVRGWPPLLPTLKKEINSPPTPPPSPPLSASTTLIEVENKPEDDLAERSRLGDDLKLGIHILTDSKTNLDYLRKAAEIAQKSIFDVGKIGGLGRWRAGYSDVFKDGPHLIRLGRDELMSWLGEFPTSELRYNGHPDWKVYLSLLGLVPLRNTISHPSAYELQDSGRTDRLLKSAQEVSVILGDEKGALEIRAMRDALLRDAHNAWQSIKDLYYLSLLPSEERLDFKYHQVNLFEYALLYSDRWDEVERDLYKEVLAVASAWDSKGE</sequence>
<keyword evidence="3" id="KW-1185">Reference proteome</keyword>
<name>A0A4Z0YF41_9PEZI</name>
<gene>
    <name evidence="2" type="ORF">E0Z10_g10250</name>
</gene>
<evidence type="ECO:0000313" key="2">
    <source>
        <dbReference type="EMBL" id="TGJ78508.1"/>
    </source>
</evidence>
<dbReference type="EMBL" id="SKBN01000382">
    <property type="protein sequence ID" value="TGJ78508.1"/>
    <property type="molecule type" value="Genomic_DNA"/>
</dbReference>
<dbReference type="OrthoDB" id="5243389at2759"/>
<organism evidence="2 3">
    <name type="scientific">Xylaria hypoxylon</name>
    <dbReference type="NCBI Taxonomy" id="37992"/>
    <lineage>
        <taxon>Eukaryota</taxon>
        <taxon>Fungi</taxon>
        <taxon>Dikarya</taxon>
        <taxon>Ascomycota</taxon>
        <taxon>Pezizomycotina</taxon>
        <taxon>Sordariomycetes</taxon>
        <taxon>Xylariomycetidae</taxon>
        <taxon>Xylariales</taxon>
        <taxon>Xylariaceae</taxon>
        <taxon>Xylaria</taxon>
    </lineage>
</organism>
<reference evidence="2 3" key="1">
    <citation type="submission" date="2019-03" db="EMBL/GenBank/DDBJ databases">
        <title>Draft genome sequence of Xylaria hypoxylon DSM 108379, a ubiquitous saprotrophic-parasitic fungi on hardwood.</title>
        <authorList>
            <person name="Buettner E."/>
            <person name="Leonhardt S."/>
            <person name="Gebauer A.M."/>
            <person name="Liers C."/>
            <person name="Hofrichter M."/>
            <person name="Kellner H."/>
        </authorList>
    </citation>
    <scope>NUCLEOTIDE SEQUENCE [LARGE SCALE GENOMIC DNA]</scope>
    <source>
        <strain evidence="2 3">DSM 108379</strain>
    </source>
</reference>
<proteinExistence type="predicted"/>
<protein>
    <submittedName>
        <fullName evidence="2">Uncharacterized protein</fullName>
    </submittedName>
</protein>
<comment type="caution">
    <text evidence="2">The sequence shown here is derived from an EMBL/GenBank/DDBJ whole genome shotgun (WGS) entry which is preliminary data.</text>
</comment>
<accession>A0A4Z0YF41</accession>
<evidence type="ECO:0000256" key="1">
    <source>
        <dbReference type="SAM" id="MobiDB-lite"/>
    </source>
</evidence>
<dbReference type="AlphaFoldDB" id="A0A4Z0YF41"/>